<evidence type="ECO:0000313" key="11">
    <source>
        <dbReference type="Proteomes" id="UP000518315"/>
    </source>
</evidence>
<comment type="similarity">
    <text evidence="1">Belongs to the LysR transcriptional regulatory family.</text>
</comment>
<comment type="caution">
    <text evidence="9">The sequence shown here is derived from an EMBL/GenBank/DDBJ whole genome shotgun (WGS) entry which is preliminary data.</text>
</comment>
<keyword evidence="11" id="KW-1185">Reference proteome</keyword>
<reference evidence="8 11" key="2">
    <citation type="submission" date="2020-08" db="EMBL/GenBank/DDBJ databases">
        <title>Genomic Encyclopedia of Type Strains, Phase III (KMG-III): the genomes of soil and plant-associated and newly described type strains.</title>
        <authorList>
            <person name="Whitman W."/>
        </authorList>
    </citation>
    <scope>NUCLEOTIDE SEQUENCE [LARGE SCALE GENOMIC DNA]</scope>
    <source>
        <strain evidence="8 11">CECT 4113</strain>
    </source>
</reference>
<evidence type="ECO:0000313" key="9">
    <source>
        <dbReference type="EMBL" id="RSB66486.1"/>
    </source>
</evidence>
<evidence type="ECO:0000256" key="5">
    <source>
        <dbReference type="ARBA" id="ARBA00023159"/>
    </source>
</evidence>
<dbReference type="PANTHER" id="PTHR30118">
    <property type="entry name" value="HTH-TYPE TRANSCRIPTIONAL REGULATOR LEUO-RELATED"/>
    <property type="match status" value="1"/>
</dbReference>
<name>A0A427MF56_9HYPH</name>
<keyword evidence="4 8" id="KW-0238">DNA-binding</keyword>
<keyword evidence="5" id="KW-0010">Activator</keyword>
<dbReference type="CDD" id="cd08417">
    <property type="entry name" value="PBP2_Nitroaromatics_like"/>
    <property type="match status" value="1"/>
</dbReference>
<dbReference type="EMBL" id="RJJT01000019">
    <property type="protein sequence ID" value="RSB66486.1"/>
    <property type="molecule type" value="Genomic_DNA"/>
</dbReference>
<dbReference type="SUPFAM" id="SSF46785">
    <property type="entry name" value="Winged helix' DNA-binding domain"/>
    <property type="match status" value="1"/>
</dbReference>
<evidence type="ECO:0000256" key="4">
    <source>
        <dbReference type="ARBA" id="ARBA00023125"/>
    </source>
</evidence>
<evidence type="ECO:0000256" key="2">
    <source>
        <dbReference type="ARBA" id="ARBA00022458"/>
    </source>
</evidence>
<proteinExistence type="inferred from homology"/>
<dbReference type="OrthoDB" id="7506954at2"/>
<dbReference type="RefSeq" id="WP_125848055.1">
    <property type="nucleotide sequence ID" value="NZ_JBMQED010000034.1"/>
</dbReference>
<dbReference type="GO" id="GO:0003700">
    <property type="term" value="F:DNA-binding transcription factor activity"/>
    <property type="evidence" value="ECO:0007669"/>
    <property type="project" value="InterPro"/>
</dbReference>
<dbReference type="InterPro" id="IPR037402">
    <property type="entry name" value="YidZ_PBP2"/>
</dbReference>
<keyword evidence="2" id="KW-0536">Nodulation</keyword>
<dbReference type="Pfam" id="PF03466">
    <property type="entry name" value="LysR_substrate"/>
    <property type="match status" value="1"/>
</dbReference>
<feature type="domain" description="HTH lysR-type" evidence="7">
    <location>
        <begin position="10"/>
        <end position="67"/>
    </location>
</feature>
<dbReference type="Gene3D" id="1.10.10.10">
    <property type="entry name" value="Winged helix-like DNA-binding domain superfamily/Winged helix DNA-binding domain"/>
    <property type="match status" value="1"/>
</dbReference>
<keyword evidence="6" id="KW-0804">Transcription</keyword>
<evidence type="ECO:0000256" key="1">
    <source>
        <dbReference type="ARBA" id="ARBA00009437"/>
    </source>
</evidence>
<keyword evidence="3" id="KW-0805">Transcription regulation</keyword>
<dbReference type="PANTHER" id="PTHR30118:SF15">
    <property type="entry name" value="TRANSCRIPTIONAL REGULATORY PROTEIN"/>
    <property type="match status" value="1"/>
</dbReference>
<evidence type="ECO:0000256" key="3">
    <source>
        <dbReference type="ARBA" id="ARBA00023015"/>
    </source>
</evidence>
<dbReference type="Proteomes" id="UP000518315">
    <property type="component" value="Unassembled WGS sequence"/>
</dbReference>
<dbReference type="InterPro" id="IPR005119">
    <property type="entry name" value="LysR_subst-bd"/>
</dbReference>
<evidence type="ECO:0000259" key="7">
    <source>
        <dbReference type="PROSITE" id="PS50931"/>
    </source>
</evidence>
<dbReference type="InterPro" id="IPR050389">
    <property type="entry name" value="LysR-type_TF"/>
</dbReference>
<evidence type="ECO:0000256" key="6">
    <source>
        <dbReference type="ARBA" id="ARBA00023163"/>
    </source>
</evidence>
<organism evidence="9 10">
    <name type="scientific">Rhizobium pisi</name>
    <dbReference type="NCBI Taxonomy" id="574561"/>
    <lineage>
        <taxon>Bacteria</taxon>
        <taxon>Pseudomonadati</taxon>
        <taxon>Pseudomonadota</taxon>
        <taxon>Alphaproteobacteria</taxon>
        <taxon>Hyphomicrobiales</taxon>
        <taxon>Rhizobiaceae</taxon>
        <taxon>Rhizobium/Agrobacterium group</taxon>
        <taxon>Rhizobium</taxon>
    </lineage>
</organism>
<dbReference type="EMBL" id="JACHXH010000021">
    <property type="protein sequence ID" value="MBB3137398.1"/>
    <property type="molecule type" value="Genomic_DNA"/>
</dbReference>
<protein>
    <submittedName>
        <fullName evidence="8">DNA-binding transcriptional LysR family regulator</fullName>
    </submittedName>
    <submittedName>
        <fullName evidence="9">LysR family transcriptional regulator</fullName>
    </submittedName>
</protein>
<dbReference type="Pfam" id="PF00126">
    <property type="entry name" value="HTH_1"/>
    <property type="match status" value="1"/>
</dbReference>
<evidence type="ECO:0000313" key="8">
    <source>
        <dbReference type="EMBL" id="MBB3137398.1"/>
    </source>
</evidence>
<accession>A0A427MF56</accession>
<reference evidence="9 10" key="1">
    <citation type="submission" date="2018-11" db="EMBL/GenBank/DDBJ databases">
        <authorList>
            <person name="Huo Y."/>
        </authorList>
    </citation>
    <scope>NUCLEOTIDE SEQUENCE [LARGE SCALE GENOMIC DNA]</scope>
    <source>
        <strain evidence="9 10">DSM 30132</strain>
    </source>
</reference>
<gene>
    <name evidence="9" type="ORF">EFD55_24000</name>
    <name evidence="8" type="ORF">FHS26_005159</name>
</gene>
<dbReference type="GO" id="GO:0003677">
    <property type="term" value="F:DNA binding"/>
    <property type="evidence" value="ECO:0007669"/>
    <property type="project" value="UniProtKB-KW"/>
</dbReference>
<dbReference type="AlphaFoldDB" id="A0A427MF56"/>
<dbReference type="InterPro" id="IPR036390">
    <property type="entry name" value="WH_DNA-bd_sf"/>
</dbReference>
<sequence length="321" mass="35667">MEFAMSSDEVDLNLLRVFDVLMQERSVTRAADHLGRTQSAVSHSLAKLRILFKDELFTRDGGLMRPTPRALELVGDLSDALGKIRASIGRYRIFDPATTERKFRVGLTDYHAMIFIPGLIREFSKQAPHATLNVIPANRVEAESTDYFRQVDCTLTGANLKDDPNLTKIELGQDRMLCAVWSGSPIARSPLSLETYLAASHLQISADGQSEGLADGALRERGLKRKVVATISNYLVMPWVLRGTDLITHCGDSIFQMLDEASEVTLLSPPIPISSVSANLVMHRQMAGDQGVLWLRRLITELYHAAQIRKNEVILAKDVIV</sequence>
<dbReference type="SUPFAM" id="SSF53850">
    <property type="entry name" value="Periplasmic binding protein-like II"/>
    <property type="match status" value="1"/>
</dbReference>
<dbReference type="Gene3D" id="3.40.190.10">
    <property type="entry name" value="Periplasmic binding protein-like II"/>
    <property type="match status" value="2"/>
</dbReference>
<dbReference type="Proteomes" id="UP000277279">
    <property type="component" value="Unassembled WGS sequence"/>
</dbReference>
<dbReference type="InterPro" id="IPR036388">
    <property type="entry name" value="WH-like_DNA-bd_sf"/>
</dbReference>
<dbReference type="PROSITE" id="PS50931">
    <property type="entry name" value="HTH_LYSR"/>
    <property type="match status" value="1"/>
</dbReference>
<evidence type="ECO:0000313" key="10">
    <source>
        <dbReference type="Proteomes" id="UP000277279"/>
    </source>
</evidence>
<dbReference type="InterPro" id="IPR000847">
    <property type="entry name" value="LysR_HTH_N"/>
</dbReference>